<evidence type="ECO:0000313" key="1">
    <source>
        <dbReference type="EMBL" id="GGN80928.1"/>
    </source>
</evidence>
<accession>A0ABQ2KEN4</accession>
<proteinExistence type="predicted"/>
<dbReference type="NCBIfam" id="NF047719">
    <property type="entry name" value="SCO6745_fam_HTH"/>
    <property type="match status" value="1"/>
</dbReference>
<dbReference type="Pfam" id="PF21863">
    <property type="entry name" value="HTH_67"/>
    <property type="match status" value="1"/>
</dbReference>
<organism evidence="1 2">
    <name type="scientific">Nocardia rhizosphaerihabitans</name>
    <dbReference type="NCBI Taxonomy" id="1691570"/>
    <lineage>
        <taxon>Bacteria</taxon>
        <taxon>Bacillati</taxon>
        <taxon>Actinomycetota</taxon>
        <taxon>Actinomycetes</taxon>
        <taxon>Mycobacteriales</taxon>
        <taxon>Nocardiaceae</taxon>
        <taxon>Nocardia</taxon>
    </lineage>
</organism>
<sequence length="308" mass="32842">MQMVIDESSRRARALRQAIEPLAGHVYFAPECHAAYERLGFAPPGTLGNVATPDAAAYFTSRGAAMGQVHGPVVAAAFAVFEPGVVEAGVEYGWRLTDAATISAARTAGAIAHLERVLGPCPAGTERVTALLTRALEPLRSEGRPLFAGLRALDLPDSAIGRAWRLADCVREYRGDSHTAAWNAAGYDAAEIGLVGELARGLPARTYVRSRGWTTEQLDAAQERLRSRGHVDGRGLTAKGTWAREAVEVATDQQSRGAIAALGDDLDELIGLLEPWSAALMLASYPALTIAERCDAARIVNYPKEVSR</sequence>
<gene>
    <name evidence="1" type="ORF">GCM10011610_30790</name>
</gene>
<keyword evidence="2" id="KW-1185">Reference proteome</keyword>
<name>A0ABQ2KEN4_9NOCA</name>
<comment type="caution">
    <text evidence="1">The sequence shown here is derived from an EMBL/GenBank/DDBJ whole genome shotgun (WGS) entry which is preliminary data.</text>
</comment>
<evidence type="ECO:0000313" key="2">
    <source>
        <dbReference type="Proteomes" id="UP000658127"/>
    </source>
</evidence>
<protein>
    <recommendedName>
        <fullName evidence="3">SalK</fullName>
    </recommendedName>
</protein>
<dbReference type="Proteomes" id="UP000658127">
    <property type="component" value="Unassembled WGS sequence"/>
</dbReference>
<evidence type="ECO:0008006" key="3">
    <source>
        <dbReference type="Google" id="ProtNLM"/>
    </source>
</evidence>
<dbReference type="EMBL" id="BMNE01000003">
    <property type="protein sequence ID" value="GGN80928.1"/>
    <property type="molecule type" value="Genomic_DNA"/>
</dbReference>
<reference evidence="2" key="1">
    <citation type="journal article" date="2019" name="Int. J. Syst. Evol. Microbiol.">
        <title>The Global Catalogue of Microorganisms (GCM) 10K type strain sequencing project: providing services to taxonomists for standard genome sequencing and annotation.</title>
        <authorList>
            <consortium name="The Broad Institute Genomics Platform"/>
            <consortium name="The Broad Institute Genome Sequencing Center for Infectious Disease"/>
            <person name="Wu L."/>
            <person name="Ma J."/>
        </authorList>
    </citation>
    <scope>NUCLEOTIDE SEQUENCE [LARGE SCALE GENOMIC DNA]</scope>
    <source>
        <strain evidence="2">CGMCC 4.7329</strain>
    </source>
</reference>
<dbReference type="InterPro" id="IPR054058">
    <property type="entry name" value="HTH_67"/>
</dbReference>